<evidence type="ECO:0000256" key="1">
    <source>
        <dbReference type="PROSITE-ProRule" id="PRU00182"/>
    </source>
</evidence>
<dbReference type="STRING" id="263475.AMD00_17860"/>
<dbReference type="Pfam" id="PF13275">
    <property type="entry name" value="S4_2"/>
    <property type="match status" value="1"/>
</dbReference>
<dbReference type="Proteomes" id="UP000036867">
    <property type="component" value="Unassembled WGS sequence"/>
</dbReference>
<protein>
    <submittedName>
        <fullName evidence="2">RNA-binding protein</fullName>
    </submittedName>
</protein>
<dbReference type="GeneID" id="301137962"/>
<dbReference type="PROSITE" id="PS50889">
    <property type="entry name" value="S4"/>
    <property type="match status" value="1"/>
</dbReference>
<sequence length="75" mass="8233">MNEIAIDTEFVTLGQLLKITDAISSGGMAKWFLQENDVYVNGEVDNRRGRKLYVGDTVNIPGTGRFQITGPTNGE</sequence>
<evidence type="ECO:0000313" key="2">
    <source>
        <dbReference type="EMBL" id="KOO48462.1"/>
    </source>
</evidence>
<proteinExistence type="predicted"/>
<dbReference type="InterPro" id="IPR014330">
    <property type="entry name" value="RNA-bd_S4-rel_YaaA"/>
</dbReference>
<dbReference type="SUPFAM" id="SSF55174">
    <property type="entry name" value="Alpha-L RNA-binding motif"/>
    <property type="match status" value="1"/>
</dbReference>
<dbReference type="AlphaFoldDB" id="A0A0M0LC96"/>
<gene>
    <name evidence="2" type="ORF">AMD00_17860</name>
</gene>
<dbReference type="OrthoDB" id="9811532at2"/>
<keyword evidence="1" id="KW-0694">RNA-binding</keyword>
<keyword evidence="3" id="KW-1185">Reference proteome</keyword>
<dbReference type="GO" id="GO:0003723">
    <property type="term" value="F:RNA binding"/>
    <property type="evidence" value="ECO:0007669"/>
    <property type="project" value="UniProtKB-KW"/>
</dbReference>
<dbReference type="EMBL" id="LILB01000007">
    <property type="protein sequence ID" value="KOO48462.1"/>
    <property type="molecule type" value="Genomic_DNA"/>
</dbReference>
<reference evidence="3" key="1">
    <citation type="submission" date="2015-08" db="EMBL/GenBank/DDBJ databases">
        <title>Fjat-10028 dsm 16317.</title>
        <authorList>
            <person name="Liu B."/>
            <person name="Wang J."/>
            <person name="Zhu Y."/>
            <person name="Liu G."/>
            <person name="Chen Q."/>
            <person name="Chen Z."/>
            <person name="Lan J."/>
            <person name="Che J."/>
            <person name="Ge C."/>
            <person name="Shi H."/>
            <person name="Pan Z."/>
            <person name="Liu X."/>
        </authorList>
    </citation>
    <scope>NUCLEOTIDE SEQUENCE [LARGE SCALE GENOMIC DNA]</scope>
    <source>
        <strain evidence="3">DSM 16317</strain>
    </source>
</reference>
<accession>A0A0M0LC96</accession>
<name>A0A0M0LC96_9BACL</name>
<evidence type="ECO:0000313" key="3">
    <source>
        <dbReference type="Proteomes" id="UP000036867"/>
    </source>
</evidence>
<dbReference type="Gene3D" id="3.10.290.10">
    <property type="entry name" value="RNA-binding S4 domain"/>
    <property type="match status" value="1"/>
</dbReference>
<dbReference type="NCBIfam" id="TIGR02988">
    <property type="entry name" value="YaaA_near_RecF"/>
    <property type="match status" value="1"/>
</dbReference>
<dbReference type="InterPro" id="IPR036986">
    <property type="entry name" value="S4_RNA-bd_sf"/>
</dbReference>
<comment type="caution">
    <text evidence="2">The sequence shown here is derived from an EMBL/GenBank/DDBJ whole genome shotgun (WGS) entry which is preliminary data.</text>
</comment>
<dbReference type="RefSeq" id="WP_038179148.1">
    <property type="nucleotide sequence ID" value="NZ_CP063302.1"/>
</dbReference>
<organism evidence="2 3">
    <name type="scientific">Viridibacillus arvi</name>
    <dbReference type="NCBI Taxonomy" id="263475"/>
    <lineage>
        <taxon>Bacteria</taxon>
        <taxon>Bacillati</taxon>
        <taxon>Bacillota</taxon>
        <taxon>Bacilli</taxon>
        <taxon>Bacillales</taxon>
        <taxon>Caryophanaceae</taxon>
        <taxon>Viridibacillus</taxon>
    </lineage>
</organism>
<dbReference type="PATRIC" id="fig|263475.3.peg.2408"/>